<dbReference type="PROSITE" id="PS01117">
    <property type="entry name" value="HTH_MARR_1"/>
    <property type="match status" value="1"/>
</dbReference>
<dbReference type="EMBL" id="PDDY01000001">
    <property type="protein sequence ID" value="PEH43338.1"/>
    <property type="molecule type" value="Genomic_DNA"/>
</dbReference>
<evidence type="ECO:0000313" key="5">
    <source>
        <dbReference type="EMBL" id="PEH43338.1"/>
    </source>
</evidence>
<evidence type="ECO:0000259" key="4">
    <source>
        <dbReference type="PROSITE" id="PS50995"/>
    </source>
</evidence>
<dbReference type="GO" id="GO:0003677">
    <property type="term" value="F:DNA binding"/>
    <property type="evidence" value="ECO:0007669"/>
    <property type="project" value="UniProtKB-KW"/>
</dbReference>
<dbReference type="Pfam" id="PF01047">
    <property type="entry name" value="MarR"/>
    <property type="match status" value="1"/>
</dbReference>
<dbReference type="PANTHER" id="PTHR33164:SF105">
    <property type="entry name" value="TRANSCRIPTIONAL REPRESSOR PROTEIN-RELATED"/>
    <property type="match status" value="1"/>
</dbReference>
<dbReference type="InterPro" id="IPR036388">
    <property type="entry name" value="WH-like_DNA-bd_sf"/>
</dbReference>
<protein>
    <submittedName>
        <fullName evidence="5">MarR family transcriptional regulator</fullName>
    </submittedName>
</protein>
<keyword evidence="2" id="KW-0238">DNA-binding</keyword>
<comment type="caution">
    <text evidence="5">The sequence shown here is derived from an EMBL/GenBank/DDBJ whole genome shotgun (WGS) entry which is preliminary data.</text>
</comment>
<evidence type="ECO:0000313" key="6">
    <source>
        <dbReference type="Proteomes" id="UP000220629"/>
    </source>
</evidence>
<evidence type="ECO:0000256" key="3">
    <source>
        <dbReference type="ARBA" id="ARBA00023163"/>
    </source>
</evidence>
<evidence type="ECO:0000256" key="1">
    <source>
        <dbReference type="ARBA" id="ARBA00023015"/>
    </source>
</evidence>
<feature type="domain" description="HTH marR-type" evidence="4">
    <location>
        <begin position="1"/>
        <end position="141"/>
    </location>
</feature>
<dbReference type="RefSeq" id="WP_096751665.1">
    <property type="nucleotide sequence ID" value="NZ_CADEPO010000008.1"/>
</dbReference>
<dbReference type="Gene3D" id="1.10.10.10">
    <property type="entry name" value="Winged helix-like DNA-binding domain superfamily/Winged helix DNA-binding domain"/>
    <property type="match status" value="1"/>
</dbReference>
<evidence type="ECO:0000256" key="2">
    <source>
        <dbReference type="ARBA" id="ARBA00023125"/>
    </source>
</evidence>
<dbReference type="SMART" id="SM00347">
    <property type="entry name" value="HTH_MARR"/>
    <property type="match status" value="1"/>
</dbReference>
<dbReference type="PANTHER" id="PTHR33164">
    <property type="entry name" value="TRANSCRIPTIONAL REGULATOR, MARR FAMILY"/>
    <property type="match status" value="1"/>
</dbReference>
<dbReference type="InterPro" id="IPR000835">
    <property type="entry name" value="HTH_MarR-typ"/>
</dbReference>
<proteinExistence type="predicted"/>
<organism evidence="5 6">
    <name type="scientific">Burkholderia gladioli</name>
    <name type="common">Pseudomonas marginata</name>
    <name type="synonym">Phytomonas marginata</name>
    <dbReference type="NCBI Taxonomy" id="28095"/>
    <lineage>
        <taxon>Bacteria</taxon>
        <taxon>Pseudomonadati</taxon>
        <taxon>Pseudomonadota</taxon>
        <taxon>Betaproteobacteria</taxon>
        <taxon>Burkholderiales</taxon>
        <taxon>Burkholderiaceae</taxon>
        <taxon>Burkholderia</taxon>
    </lineage>
</organism>
<accession>A0A2A7SII6</accession>
<dbReference type="InterPro" id="IPR036390">
    <property type="entry name" value="WH_DNA-bd_sf"/>
</dbReference>
<name>A0A2A7SII6_BURGA</name>
<dbReference type="SUPFAM" id="SSF46785">
    <property type="entry name" value="Winged helix' DNA-binding domain"/>
    <property type="match status" value="1"/>
</dbReference>
<sequence length="154" mass="16788">MDTSTNLDGRCNCLAARKASRYLSALYDGALSQVGLRATQFSILHKLRAGGPLGVGELATVMAMDRTTLSTNLKPLERDGLLAIRPGEDDRRRKVISITAAGERVYRQALPVWQQVQDAFEQSYGEQRAAGLRRSLAAVLNTGFSPWDDAPAQP</sequence>
<dbReference type="GO" id="GO:0006950">
    <property type="term" value="P:response to stress"/>
    <property type="evidence" value="ECO:0007669"/>
    <property type="project" value="TreeGrafter"/>
</dbReference>
<dbReference type="GO" id="GO:0003700">
    <property type="term" value="F:DNA-binding transcription factor activity"/>
    <property type="evidence" value="ECO:0007669"/>
    <property type="project" value="InterPro"/>
</dbReference>
<keyword evidence="1" id="KW-0805">Transcription regulation</keyword>
<dbReference type="Proteomes" id="UP000220629">
    <property type="component" value="Unassembled WGS sequence"/>
</dbReference>
<gene>
    <name evidence="5" type="ORF">CRM94_14930</name>
</gene>
<dbReference type="InterPro" id="IPR039422">
    <property type="entry name" value="MarR/SlyA-like"/>
</dbReference>
<reference evidence="6" key="1">
    <citation type="submission" date="2017-09" db="EMBL/GenBank/DDBJ databases">
        <title>FDA dAtabase for Regulatory Grade micrObial Sequences (FDA-ARGOS): Supporting development and validation of Infectious Disease Dx tests.</title>
        <authorList>
            <person name="Minogue T."/>
            <person name="Wolcott M."/>
            <person name="Wasieloski L."/>
            <person name="Aguilar W."/>
            <person name="Moore D."/>
            <person name="Tallon L."/>
            <person name="Sadzewicz L."/>
            <person name="Ott S."/>
            <person name="Zhao X."/>
            <person name="Nagaraj S."/>
            <person name="Vavikolanu K."/>
            <person name="Aluvathingal J."/>
            <person name="Nadendla S."/>
            <person name="Sichtig H."/>
        </authorList>
    </citation>
    <scope>NUCLEOTIDE SEQUENCE [LARGE SCALE GENOMIC DNA]</scope>
    <source>
        <strain evidence="6">FDAARGOS_390</strain>
    </source>
</reference>
<keyword evidence="3" id="KW-0804">Transcription</keyword>
<dbReference type="InterPro" id="IPR023187">
    <property type="entry name" value="Tscrpt_reg_MarR-type_CS"/>
</dbReference>
<dbReference type="CDD" id="cd00090">
    <property type="entry name" value="HTH_ARSR"/>
    <property type="match status" value="1"/>
</dbReference>
<dbReference type="PROSITE" id="PS50995">
    <property type="entry name" value="HTH_MARR_2"/>
    <property type="match status" value="1"/>
</dbReference>
<dbReference type="InterPro" id="IPR011991">
    <property type="entry name" value="ArsR-like_HTH"/>
</dbReference>
<dbReference type="AlphaFoldDB" id="A0A2A7SII6"/>